<dbReference type="AlphaFoldDB" id="A0A371ASC7"/>
<keyword evidence="1" id="KW-1133">Transmembrane helix</keyword>
<feature type="transmembrane region" description="Helical" evidence="1">
    <location>
        <begin position="57"/>
        <end position="77"/>
    </location>
</feature>
<evidence type="ECO:0000313" key="2">
    <source>
        <dbReference type="EMBL" id="RDU22465.1"/>
    </source>
</evidence>
<sequence>MMKKVVVAFCILLNFFLIIASIIKYCLDKNISVSLPISTEGGPTSIFIAGHIGNDNWLYFITVVLLIMSLTAFLVGLRKK</sequence>
<name>A0A371ASC7_9FIRM</name>
<organism evidence="2 3">
    <name type="scientific">Anaerosacchariphilus polymeriproducens</name>
    <dbReference type="NCBI Taxonomy" id="1812858"/>
    <lineage>
        <taxon>Bacteria</taxon>
        <taxon>Bacillati</taxon>
        <taxon>Bacillota</taxon>
        <taxon>Clostridia</taxon>
        <taxon>Lachnospirales</taxon>
        <taxon>Lachnospiraceae</taxon>
        <taxon>Anaerosacchariphilus</taxon>
    </lineage>
</organism>
<evidence type="ECO:0000256" key="1">
    <source>
        <dbReference type="SAM" id="Phobius"/>
    </source>
</evidence>
<proteinExistence type="predicted"/>
<accession>A0A371ASC7</accession>
<evidence type="ECO:0008006" key="4">
    <source>
        <dbReference type="Google" id="ProtNLM"/>
    </source>
</evidence>
<keyword evidence="1" id="KW-0472">Membrane</keyword>
<evidence type="ECO:0000313" key="3">
    <source>
        <dbReference type="Proteomes" id="UP000255036"/>
    </source>
</evidence>
<comment type="caution">
    <text evidence="2">The sequence shown here is derived from an EMBL/GenBank/DDBJ whole genome shotgun (WGS) entry which is preliminary data.</text>
</comment>
<gene>
    <name evidence="2" type="ORF">DWV06_14335</name>
</gene>
<keyword evidence="1" id="KW-0812">Transmembrane</keyword>
<protein>
    <recommendedName>
        <fullName evidence="4">Oxaloacetate decarboxylase</fullName>
    </recommendedName>
</protein>
<dbReference type="Proteomes" id="UP000255036">
    <property type="component" value="Unassembled WGS sequence"/>
</dbReference>
<reference evidence="2 3" key="1">
    <citation type="submission" date="2018-07" db="EMBL/GenBank/DDBJ databases">
        <title>Anaerosacharophilus polymeroproducens gen. nov. sp. nov., an anaerobic bacterium isolated from salt field.</title>
        <authorList>
            <person name="Kim W."/>
            <person name="Yang S.-H."/>
            <person name="Oh J."/>
            <person name="Lee J.-H."/>
            <person name="Kwon K.K."/>
        </authorList>
    </citation>
    <scope>NUCLEOTIDE SEQUENCE [LARGE SCALE GENOMIC DNA]</scope>
    <source>
        <strain evidence="2 3">MCWD5</strain>
    </source>
</reference>
<dbReference type="EMBL" id="QRCT01000049">
    <property type="protein sequence ID" value="RDU22465.1"/>
    <property type="molecule type" value="Genomic_DNA"/>
</dbReference>
<dbReference type="RefSeq" id="WP_115482875.1">
    <property type="nucleotide sequence ID" value="NZ_QRCT01000049.1"/>
</dbReference>
<keyword evidence="3" id="KW-1185">Reference proteome</keyword>